<evidence type="ECO:0000256" key="2">
    <source>
        <dbReference type="ARBA" id="ARBA00024900"/>
    </source>
</evidence>
<dbReference type="RefSeq" id="WP_188538331.1">
    <property type="nucleotide sequence ID" value="NZ_BMEQ01000017.1"/>
</dbReference>
<evidence type="ECO:0000313" key="7">
    <source>
        <dbReference type="Proteomes" id="UP000638848"/>
    </source>
</evidence>
<dbReference type="PANTHER" id="PTHR10003">
    <property type="entry name" value="SUPEROXIDE DISMUTASE CU-ZN -RELATED"/>
    <property type="match status" value="1"/>
</dbReference>
<comment type="function">
    <text evidence="2">Destroys radicals which are normally produced within the cells and which are toxic to biological systems. May play a role in favoring mycobacterial survival in phagocytes.</text>
</comment>
<dbReference type="Pfam" id="PF00080">
    <property type="entry name" value="Sod_Cu"/>
    <property type="match status" value="1"/>
</dbReference>
<protein>
    <recommendedName>
        <fullName evidence="3">Superoxide dismutase [Cu-Zn]</fullName>
        <ecNumber evidence="3">1.15.1.1</ecNumber>
    </recommendedName>
</protein>
<keyword evidence="3" id="KW-0479">Metal-binding</keyword>
<feature type="domain" description="Superoxide dismutase copper/zinc binding" evidence="5">
    <location>
        <begin position="58"/>
        <end position="203"/>
    </location>
</feature>
<evidence type="ECO:0000256" key="4">
    <source>
        <dbReference type="SAM" id="MobiDB-lite"/>
    </source>
</evidence>
<evidence type="ECO:0000256" key="3">
    <source>
        <dbReference type="RuleBase" id="RU000393"/>
    </source>
</evidence>
<dbReference type="Gene3D" id="2.60.40.200">
    <property type="entry name" value="Superoxide dismutase, copper/zinc binding domain"/>
    <property type="match status" value="1"/>
</dbReference>
<organism evidence="6 7">
    <name type="scientific">Kocuria dechangensis</name>
    <dbReference type="NCBI Taxonomy" id="1176249"/>
    <lineage>
        <taxon>Bacteria</taxon>
        <taxon>Bacillati</taxon>
        <taxon>Actinomycetota</taxon>
        <taxon>Actinomycetes</taxon>
        <taxon>Micrococcales</taxon>
        <taxon>Micrococcaceae</taxon>
        <taxon>Kocuria</taxon>
    </lineage>
</organism>
<reference evidence="6" key="2">
    <citation type="submission" date="2020-09" db="EMBL/GenBank/DDBJ databases">
        <authorList>
            <person name="Sun Q."/>
            <person name="Zhou Y."/>
        </authorList>
    </citation>
    <scope>NUCLEOTIDE SEQUENCE</scope>
    <source>
        <strain evidence="6">CGMCC 1.12187</strain>
    </source>
</reference>
<evidence type="ECO:0000256" key="1">
    <source>
        <dbReference type="ARBA" id="ARBA00010457"/>
    </source>
</evidence>
<keyword evidence="3" id="KW-0186">Copper</keyword>
<dbReference type="PROSITE" id="PS00332">
    <property type="entry name" value="SOD_CU_ZN_2"/>
    <property type="match status" value="1"/>
</dbReference>
<evidence type="ECO:0000259" key="5">
    <source>
        <dbReference type="Pfam" id="PF00080"/>
    </source>
</evidence>
<evidence type="ECO:0000313" key="6">
    <source>
        <dbReference type="EMBL" id="GGG63301.1"/>
    </source>
</evidence>
<dbReference type="EMBL" id="BMEQ01000017">
    <property type="protein sequence ID" value="GGG63301.1"/>
    <property type="molecule type" value="Genomic_DNA"/>
</dbReference>
<feature type="region of interest" description="Disordered" evidence="4">
    <location>
        <begin position="96"/>
        <end position="125"/>
    </location>
</feature>
<proteinExistence type="inferred from homology"/>
<dbReference type="InterPro" id="IPR024134">
    <property type="entry name" value="SOD_Cu/Zn_/chaperone"/>
</dbReference>
<reference evidence="6" key="1">
    <citation type="journal article" date="2014" name="Int. J. Syst. Evol. Microbiol.">
        <title>Complete genome sequence of Corynebacterium casei LMG S-19264T (=DSM 44701T), isolated from a smear-ripened cheese.</title>
        <authorList>
            <consortium name="US DOE Joint Genome Institute (JGI-PGF)"/>
            <person name="Walter F."/>
            <person name="Albersmeier A."/>
            <person name="Kalinowski J."/>
            <person name="Ruckert C."/>
        </authorList>
    </citation>
    <scope>NUCLEOTIDE SEQUENCE</scope>
    <source>
        <strain evidence="6">CGMCC 1.12187</strain>
    </source>
</reference>
<comment type="caution">
    <text evidence="6">The sequence shown here is derived from an EMBL/GenBank/DDBJ whole genome shotgun (WGS) entry which is preliminary data.</text>
</comment>
<comment type="catalytic activity">
    <reaction evidence="3">
        <text>2 superoxide + 2 H(+) = H2O2 + O2</text>
        <dbReference type="Rhea" id="RHEA:20696"/>
        <dbReference type="ChEBI" id="CHEBI:15378"/>
        <dbReference type="ChEBI" id="CHEBI:15379"/>
        <dbReference type="ChEBI" id="CHEBI:16240"/>
        <dbReference type="ChEBI" id="CHEBI:18421"/>
        <dbReference type="EC" id="1.15.1.1"/>
    </reaction>
</comment>
<sequence>MRRNRWTAALTGAGAVLLAGCGSPDGEAGPAIGETSAAGEAASASRAVLRNAEGAEVGTVLFSEVSAGTEVVAEMQGLEPGFYGFHVHGTGLCEPDSAAPDDPASTGDFLSAGGHLGADAGEHPEHAGDLPSLYVTENGEGLLMVVTDRFGVDELTAGSGSAVLIHSGPDNFANVPERYAQGGPDEATRRTGDAGSRLACGVVE</sequence>
<dbReference type="SUPFAM" id="SSF49329">
    <property type="entry name" value="Cu,Zn superoxide dismutase-like"/>
    <property type="match status" value="1"/>
</dbReference>
<comment type="cofactor">
    <cofactor evidence="3">
        <name>Cu cation</name>
        <dbReference type="ChEBI" id="CHEBI:23378"/>
    </cofactor>
    <text evidence="3">Binds 1 copper ion per subunit.</text>
</comment>
<dbReference type="PROSITE" id="PS51257">
    <property type="entry name" value="PROKAR_LIPOPROTEIN"/>
    <property type="match status" value="1"/>
</dbReference>
<keyword evidence="3" id="KW-0560">Oxidoreductase</keyword>
<dbReference type="InterPro" id="IPR018152">
    <property type="entry name" value="SOD_Cu/Zn_BS"/>
</dbReference>
<name>A0A917LXB0_9MICC</name>
<accession>A0A917LXB0</accession>
<comment type="cofactor">
    <cofactor evidence="3">
        <name>Zn(2+)</name>
        <dbReference type="ChEBI" id="CHEBI:29105"/>
    </cofactor>
    <text evidence="3">Binds 1 zinc ion per subunit.</text>
</comment>
<gene>
    <name evidence="6" type="primary">sodC</name>
    <name evidence="6" type="ORF">GCM10011374_28330</name>
</gene>
<dbReference type="GO" id="GO:0005507">
    <property type="term" value="F:copper ion binding"/>
    <property type="evidence" value="ECO:0007669"/>
    <property type="project" value="InterPro"/>
</dbReference>
<dbReference type="Proteomes" id="UP000638848">
    <property type="component" value="Unassembled WGS sequence"/>
</dbReference>
<keyword evidence="7" id="KW-1185">Reference proteome</keyword>
<comment type="similarity">
    <text evidence="1 3">Belongs to the Cu-Zn superoxide dismutase family.</text>
</comment>
<dbReference type="InterPro" id="IPR036423">
    <property type="entry name" value="SOD-like_Cu/Zn_dom_sf"/>
</dbReference>
<dbReference type="AlphaFoldDB" id="A0A917LXB0"/>
<dbReference type="InterPro" id="IPR001424">
    <property type="entry name" value="SOD_Cu_Zn_dom"/>
</dbReference>
<keyword evidence="3" id="KW-0862">Zinc</keyword>
<dbReference type="EC" id="1.15.1.1" evidence="3"/>
<dbReference type="GO" id="GO:0004784">
    <property type="term" value="F:superoxide dismutase activity"/>
    <property type="evidence" value="ECO:0007669"/>
    <property type="project" value="UniProtKB-EC"/>
</dbReference>